<gene>
    <name evidence="2" type="ORF">TeGR_g8395</name>
</gene>
<feature type="region of interest" description="Disordered" evidence="1">
    <location>
        <begin position="1"/>
        <end position="73"/>
    </location>
</feature>
<keyword evidence="3" id="KW-1185">Reference proteome</keyword>
<comment type="caution">
    <text evidence="2">The sequence shown here is derived from an EMBL/GenBank/DDBJ whole genome shotgun (WGS) entry which is preliminary data.</text>
</comment>
<reference evidence="2 3" key="1">
    <citation type="journal article" date="2023" name="Commun. Biol.">
        <title>Genome analysis of Parmales, the sister group of diatoms, reveals the evolutionary specialization of diatoms from phago-mixotrophs to photoautotrophs.</title>
        <authorList>
            <person name="Ban H."/>
            <person name="Sato S."/>
            <person name="Yoshikawa S."/>
            <person name="Yamada K."/>
            <person name="Nakamura Y."/>
            <person name="Ichinomiya M."/>
            <person name="Sato N."/>
            <person name="Blanc-Mathieu R."/>
            <person name="Endo H."/>
            <person name="Kuwata A."/>
            <person name="Ogata H."/>
        </authorList>
    </citation>
    <scope>NUCLEOTIDE SEQUENCE [LARGE SCALE GENOMIC DNA]</scope>
</reference>
<proteinExistence type="predicted"/>
<name>A0ABQ6MAT2_9STRA</name>
<accession>A0ABQ6MAT2</accession>
<evidence type="ECO:0000313" key="2">
    <source>
        <dbReference type="EMBL" id="GMI22642.1"/>
    </source>
</evidence>
<protein>
    <submittedName>
        <fullName evidence="2">Uncharacterized protein</fullName>
    </submittedName>
</protein>
<sequence>MPPTLPPFHNRSPADLASASPKASPKKTKPAAKKPAAKKPAAKKQTTKKKPSKAPADKSYKAPPPLSPAAAAHTMTLGDLTSSFDLLAGSGATGYNQGVKNSRRFAARAFEGSPGELSGEEVLASVWANREDEKGGFNKAVLFTHEAFRAAVDGELGSHRLGLPGAR</sequence>
<feature type="compositionally biased region" description="Basic residues" evidence="1">
    <location>
        <begin position="24"/>
        <end position="52"/>
    </location>
</feature>
<dbReference type="EMBL" id="BRYB01000096">
    <property type="protein sequence ID" value="GMI22642.1"/>
    <property type="molecule type" value="Genomic_DNA"/>
</dbReference>
<feature type="compositionally biased region" description="Low complexity" evidence="1">
    <location>
        <begin position="13"/>
        <end position="23"/>
    </location>
</feature>
<evidence type="ECO:0000256" key="1">
    <source>
        <dbReference type="SAM" id="MobiDB-lite"/>
    </source>
</evidence>
<organism evidence="2 3">
    <name type="scientific">Tetraparma gracilis</name>
    <dbReference type="NCBI Taxonomy" id="2962635"/>
    <lineage>
        <taxon>Eukaryota</taxon>
        <taxon>Sar</taxon>
        <taxon>Stramenopiles</taxon>
        <taxon>Ochrophyta</taxon>
        <taxon>Bolidophyceae</taxon>
        <taxon>Parmales</taxon>
        <taxon>Triparmaceae</taxon>
        <taxon>Tetraparma</taxon>
    </lineage>
</organism>
<dbReference type="Proteomes" id="UP001165060">
    <property type="component" value="Unassembled WGS sequence"/>
</dbReference>
<evidence type="ECO:0000313" key="3">
    <source>
        <dbReference type="Proteomes" id="UP001165060"/>
    </source>
</evidence>